<comment type="caution">
    <text evidence="2">The sequence shown here is derived from an EMBL/GenBank/DDBJ whole genome shotgun (WGS) entry which is preliminary data.</text>
</comment>
<feature type="transmembrane region" description="Helical" evidence="1">
    <location>
        <begin position="12"/>
        <end position="33"/>
    </location>
</feature>
<dbReference type="Pfam" id="PF07155">
    <property type="entry name" value="ECF-ribofla_trS"/>
    <property type="match status" value="1"/>
</dbReference>
<dbReference type="Proteomes" id="UP000606889">
    <property type="component" value="Unassembled WGS sequence"/>
</dbReference>
<evidence type="ECO:0000313" key="2">
    <source>
        <dbReference type="EMBL" id="MBC5646902.1"/>
    </source>
</evidence>
<keyword evidence="1" id="KW-1133">Transmembrane helix</keyword>
<dbReference type="Gene3D" id="1.10.1760.20">
    <property type="match status" value="1"/>
</dbReference>
<protein>
    <submittedName>
        <fullName evidence="2">ECF transporter S component</fullName>
    </submittedName>
</protein>
<accession>A0ABR7EAW2</accession>
<sequence length="71" mass="7819">MMCGIAITSRAIFIWLPHFKPMTAIIIITGIAFGTESGFLAGTISEFVSNFIFGQGPWTQWQMFALGIADF</sequence>
<dbReference type="EMBL" id="JACOON010000001">
    <property type="protein sequence ID" value="MBC5646902.1"/>
    <property type="molecule type" value="Genomic_DNA"/>
</dbReference>
<dbReference type="InterPro" id="IPR009825">
    <property type="entry name" value="ECF_substrate-spec-like"/>
</dbReference>
<proteinExistence type="predicted"/>
<evidence type="ECO:0000313" key="3">
    <source>
        <dbReference type="Proteomes" id="UP000606889"/>
    </source>
</evidence>
<keyword evidence="1" id="KW-0472">Membrane</keyword>
<reference evidence="2 3" key="1">
    <citation type="submission" date="2020-08" db="EMBL/GenBank/DDBJ databases">
        <title>Genome public.</title>
        <authorList>
            <person name="Liu C."/>
            <person name="Sun Q."/>
        </authorList>
    </citation>
    <scope>NUCLEOTIDE SEQUENCE [LARGE SCALE GENOMIC DNA]</scope>
    <source>
        <strain evidence="2 3">NSJ-35</strain>
    </source>
</reference>
<name>A0ABR7EAW2_9FIRM</name>
<evidence type="ECO:0000256" key="1">
    <source>
        <dbReference type="SAM" id="Phobius"/>
    </source>
</evidence>
<keyword evidence="1" id="KW-0812">Transmembrane</keyword>
<keyword evidence="3" id="KW-1185">Reference proteome</keyword>
<organism evidence="2 3">
    <name type="scientific">Christensenella tenuis</name>
    <dbReference type="NCBI Taxonomy" id="2763033"/>
    <lineage>
        <taxon>Bacteria</taxon>
        <taxon>Bacillati</taxon>
        <taxon>Bacillota</taxon>
        <taxon>Clostridia</taxon>
        <taxon>Christensenellales</taxon>
        <taxon>Christensenellaceae</taxon>
        <taxon>Christensenella</taxon>
    </lineage>
</organism>
<gene>
    <name evidence="2" type="ORF">H8S18_00900</name>
</gene>